<sequence length="118" mass="13267">MTGNTLDLTSISPASPGGDGQGHLDWRVKCLLCHLSFSVMLDDYYRAADDEADTMAAAIAKAVDRGDRCFSDFWWRTTTGVRIMMLLTPFAEAHYLMADTVKLRTLRRERHRNPEATA</sequence>
<gene>
    <name evidence="2" type="ORF">Aspvir_002643</name>
</gene>
<evidence type="ECO:0000313" key="3">
    <source>
        <dbReference type="Proteomes" id="UP000710440"/>
    </source>
</evidence>
<dbReference type="Proteomes" id="UP000710440">
    <property type="component" value="Unassembled WGS sequence"/>
</dbReference>
<dbReference type="AlphaFoldDB" id="A0A9P3C352"/>
<dbReference type="RefSeq" id="XP_043130176.1">
    <property type="nucleotide sequence ID" value="XM_043274241.1"/>
</dbReference>
<comment type="caution">
    <text evidence="2">The sequence shown here is derived from an EMBL/GenBank/DDBJ whole genome shotgun (WGS) entry which is preliminary data.</text>
</comment>
<reference evidence="2 3" key="1">
    <citation type="submission" date="2021-02" db="EMBL/GenBank/DDBJ databases">
        <title>Pan-genome distribution and transcriptional activeness of fungal secondary metabolism genes in Aspergillus section Fumigati.</title>
        <authorList>
            <person name="Takahashi H."/>
            <person name="Umemura M."/>
            <person name="Ninomiya A."/>
            <person name="Kusuya Y."/>
            <person name="Urayama S."/>
            <person name="Shimizu M."/>
            <person name="Watanabe A."/>
            <person name="Kamei K."/>
            <person name="Yaguchi T."/>
            <person name="Hagiwara D."/>
        </authorList>
    </citation>
    <scope>NUCLEOTIDE SEQUENCE [LARGE SCALE GENOMIC DNA]</scope>
    <source>
        <strain evidence="2 3">IFM 47045</strain>
    </source>
</reference>
<feature type="region of interest" description="Disordered" evidence="1">
    <location>
        <begin position="1"/>
        <end position="20"/>
    </location>
</feature>
<organism evidence="2 3">
    <name type="scientific">Aspergillus viridinutans</name>
    <dbReference type="NCBI Taxonomy" id="75553"/>
    <lineage>
        <taxon>Eukaryota</taxon>
        <taxon>Fungi</taxon>
        <taxon>Dikarya</taxon>
        <taxon>Ascomycota</taxon>
        <taxon>Pezizomycotina</taxon>
        <taxon>Eurotiomycetes</taxon>
        <taxon>Eurotiomycetidae</taxon>
        <taxon>Eurotiales</taxon>
        <taxon>Aspergillaceae</taxon>
        <taxon>Aspergillus</taxon>
        <taxon>Aspergillus subgen. Fumigati</taxon>
    </lineage>
</organism>
<protein>
    <submittedName>
        <fullName evidence="2">Uncharacterized protein</fullName>
    </submittedName>
</protein>
<accession>A0A9P3C352</accession>
<feature type="compositionally biased region" description="Polar residues" evidence="1">
    <location>
        <begin position="1"/>
        <end position="13"/>
    </location>
</feature>
<proteinExistence type="predicted"/>
<name>A0A9P3C352_ASPVI</name>
<dbReference type="GeneID" id="66930625"/>
<evidence type="ECO:0000256" key="1">
    <source>
        <dbReference type="SAM" id="MobiDB-lite"/>
    </source>
</evidence>
<evidence type="ECO:0000313" key="2">
    <source>
        <dbReference type="EMBL" id="GIK06990.1"/>
    </source>
</evidence>
<dbReference type="EMBL" id="BOPL01000012">
    <property type="protein sequence ID" value="GIK06990.1"/>
    <property type="molecule type" value="Genomic_DNA"/>
</dbReference>
<keyword evidence="3" id="KW-1185">Reference proteome</keyword>